<keyword evidence="4" id="KW-1185">Reference proteome</keyword>
<feature type="compositionally biased region" description="Pro residues" evidence="1">
    <location>
        <begin position="44"/>
        <end position="59"/>
    </location>
</feature>
<dbReference type="OrthoDB" id="164380at2"/>
<dbReference type="EMBL" id="AP012029">
    <property type="protein sequence ID" value="BAJ62707.1"/>
    <property type="molecule type" value="Genomic_DNA"/>
</dbReference>
<sequence>MATNEERMKILKMVAEGKITAEEADQLLEALEESERVPGASRPGIPPMPSAPEMPPAPGRKPRWLHVRVTDTNTGRTRVNVRLPVSMINIGLKMGSKFAPEVDGLNMDELMRMIESGEIGQIVDVTDEEDGEHVEVYLE</sequence>
<dbReference type="eggNOG" id="ENOG5032ZRZ">
    <property type="taxonomic scope" value="Bacteria"/>
</dbReference>
<dbReference type="STRING" id="926569.ANT_06730"/>
<dbReference type="HOGENOM" id="CLU_132548_3_0_0"/>
<dbReference type="KEGG" id="atm:ANT_06730"/>
<dbReference type="Proteomes" id="UP000008922">
    <property type="component" value="Chromosome"/>
</dbReference>
<proteinExistence type="predicted"/>
<dbReference type="RefSeq" id="WP_013559101.1">
    <property type="nucleotide sequence ID" value="NC_014960.1"/>
</dbReference>
<dbReference type="InterPro" id="IPR053959">
    <property type="entry name" value="YvlB/LiaX_N"/>
</dbReference>
<gene>
    <name evidence="3" type="ordered locus">ANT_06730</name>
</gene>
<reference evidence="3 4" key="1">
    <citation type="submission" date="2010-12" db="EMBL/GenBank/DDBJ databases">
        <title>Whole genome sequence of Anaerolinea thermophila UNI-1.</title>
        <authorList>
            <person name="Narita-Yamada S."/>
            <person name="Kishi E."/>
            <person name="Watanabe Y."/>
            <person name="Takasaki K."/>
            <person name="Ankai A."/>
            <person name="Oguchi A."/>
            <person name="Fukui S."/>
            <person name="Takahashi M."/>
            <person name="Yashiro I."/>
            <person name="Hosoyama A."/>
            <person name="Sekiguchi Y."/>
            <person name="Hanada S."/>
            <person name="Fujita N."/>
        </authorList>
    </citation>
    <scope>NUCLEOTIDE SEQUENCE [LARGE SCALE GENOMIC DNA]</scope>
    <source>
        <strain evidence="4">DSM 14523 / JCM 11388 / NBRC 100420 / UNI-1</strain>
    </source>
</reference>
<organism evidence="3 4">
    <name type="scientific">Anaerolinea thermophila (strain DSM 14523 / JCM 11388 / NBRC 100420 / UNI-1)</name>
    <dbReference type="NCBI Taxonomy" id="926569"/>
    <lineage>
        <taxon>Bacteria</taxon>
        <taxon>Bacillati</taxon>
        <taxon>Chloroflexota</taxon>
        <taxon>Anaerolineae</taxon>
        <taxon>Anaerolineales</taxon>
        <taxon>Anaerolineaceae</taxon>
        <taxon>Anaerolinea</taxon>
    </lineage>
</organism>
<evidence type="ECO:0000313" key="4">
    <source>
        <dbReference type="Proteomes" id="UP000008922"/>
    </source>
</evidence>
<feature type="domain" description="YvlB/LiaX N-terminal" evidence="2">
    <location>
        <begin position="5"/>
        <end position="35"/>
    </location>
</feature>
<evidence type="ECO:0000259" key="2">
    <source>
        <dbReference type="Pfam" id="PF22746"/>
    </source>
</evidence>
<accession>E8N1V2</accession>
<dbReference type="AlphaFoldDB" id="E8N1V2"/>
<evidence type="ECO:0000256" key="1">
    <source>
        <dbReference type="SAM" id="MobiDB-lite"/>
    </source>
</evidence>
<protein>
    <recommendedName>
        <fullName evidence="2">YvlB/LiaX N-terminal domain-containing protein</fullName>
    </recommendedName>
</protein>
<feature type="region of interest" description="Disordered" evidence="1">
    <location>
        <begin position="32"/>
        <end position="62"/>
    </location>
</feature>
<dbReference type="InParanoid" id="E8N1V2"/>
<name>E8N1V2_ANATU</name>
<evidence type="ECO:0000313" key="3">
    <source>
        <dbReference type="EMBL" id="BAJ62707.1"/>
    </source>
</evidence>
<dbReference type="Pfam" id="PF22746">
    <property type="entry name" value="SHOCT-like_DUF2089-C"/>
    <property type="match status" value="1"/>
</dbReference>